<dbReference type="RefSeq" id="WP_167220750.1">
    <property type="nucleotide sequence ID" value="NZ_JAAQPH010000001.1"/>
</dbReference>
<dbReference type="AlphaFoldDB" id="A0A967EWL5"/>
<proteinExistence type="predicted"/>
<gene>
    <name evidence="2" type="ORF">HBA54_01895</name>
</gene>
<evidence type="ECO:0000256" key="1">
    <source>
        <dbReference type="SAM" id="Coils"/>
    </source>
</evidence>
<organism evidence="2 3">
    <name type="scientific">Pelagibius litoralis</name>
    <dbReference type="NCBI Taxonomy" id="374515"/>
    <lineage>
        <taxon>Bacteria</taxon>
        <taxon>Pseudomonadati</taxon>
        <taxon>Pseudomonadota</taxon>
        <taxon>Alphaproteobacteria</taxon>
        <taxon>Rhodospirillales</taxon>
        <taxon>Rhodovibrionaceae</taxon>
        <taxon>Pelagibius</taxon>
    </lineage>
</organism>
<dbReference type="Pfam" id="PF04977">
    <property type="entry name" value="DivIC"/>
    <property type="match status" value="1"/>
</dbReference>
<comment type="caution">
    <text evidence="2">The sequence shown here is derived from an EMBL/GenBank/DDBJ whole genome shotgun (WGS) entry which is preliminary data.</text>
</comment>
<evidence type="ECO:0000313" key="3">
    <source>
        <dbReference type="Proteomes" id="UP000761264"/>
    </source>
</evidence>
<keyword evidence="3" id="KW-1185">Reference proteome</keyword>
<dbReference type="EMBL" id="JAAQPH010000001">
    <property type="protein sequence ID" value="NIA67338.1"/>
    <property type="molecule type" value="Genomic_DNA"/>
</dbReference>
<name>A0A967EWL5_9PROT</name>
<sequence>MRLIREIKNRARQAAPQVLAACMVAYFAYHAMNGDRGFYAWIMLKQERAQVLMTAESLQRQRAELETRAALLRGHALEPDLLEERAQAILNYGTQQDHVIFLPPELQRNGEPL</sequence>
<accession>A0A967EWL5</accession>
<dbReference type="InterPro" id="IPR007060">
    <property type="entry name" value="FtsL/DivIC"/>
</dbReference>
<protein>
    <submittedName>
        <fullName evidence="2">Septum formation initiator family protein</fullName>
    </submittedName>
</protein>
<feature type="coiled-coil region" evidence="1">
    <location>
        <begin position="48"/>
        <end position="75"/>
    </location>
</feature>
<evidence type="ECO:0000313" key="2">
    <source>
        <dbReference type="EMBL" id="NIA67338.1"/>
    </source>
</evidence>
<reference evidence="2" key="1">
    <citation type="submission" date="2020-03" db="EMBL/GenBank/DDBJ databases">
        <title>Genome of Pelagibius litoralis DSM 21314T.</title>
        <authorList>
            <person name="Wang G."/>
        </authorList>
    </citation>
    <scope>NUCLEOTIDE SEQUENCE</scope>
    <source>
        <strain evidence="2">DSM 21314</strain>
    </source>
</reference>
<keyword evidence="1" id="KW-0175">Coiled coil</keyword>
<dbReference type="Proteomes" id="UP000761264">
    <property type="component" value="Unassembled WGS sequence"/>
</dbReference>